<comment type="subcellular location">
    <subcellularLocation>
        <location evidence="1">Cytoplasm</location>
    </subcellularLocation>
</comment>
<dbReference type="NCBIfam" id="TIGR00830">
    <property type="entry name" value="PTBA"/>
    <property type="match status" value="1"/>
</dbReference>
<sequence>MLAFLKKLKSDPNEVVAPANGTLIDLSTVSDPVFAQKMMGDGFAIKPDVSSGTIEIFAPVSGKIVSLPATKHAVGIHTKAGKDILVHIGIDTVDLKGDGFEAFAQQGDQVNRGDKLISVDAQKLKDAKLDNTIMVIFTGETDKQLNFDIGYNNEVKSKEKLM</sequence>
<keyword evidence="9" id="KW-1185">Reference proteome</keyword>
<dbReference type="PROSITE" id="PS00371">
    <property type="entry name" value="PTS_EIIA_TYPE_1_HIS"/>
    <property type="match status" value="1"/>
</dbReference>
<evidence type="ECO:0000256" key="3">
    <source>
        <dbReference type="ARBA" id="ARBA00022597"/>
    </source>
</evidence>
<name>A0ABS4MEW4_9LACO</name>
<dbReference type="PANTHER" id="PTHR45008">
    <property type="entry name" value="PTS SYSTEM GLUCOSE-SPECIFIC EIIA COMPONENT"/>
    <property type="match status" value="1"/>
</dbReference>
<keyword evidence="2" id="KW-0813">Transport</keyword>
<dbReference type="SUPFAM" id="SSF51261">
    <property type="entry name" value="Duplicated hybrid motif"/>
    <property type="match status" value="1"/>
</dbReference>
<comment type="caution">
    <text evidence="8">The sequence shown here is derived from an EMBL/GenBank/DDBJ whole genome shotgun (WGS) entry which is preliminary data.</text>
</comment>
<keyword evidence="3" id="KW-0762">Sugar transport</keyword>
<proteinExistence type="predicted"/>
<dbReference type="PANTHER" id="PTHR45008:SF1">
    <property type="entry name" value="PTS SYSTEM GLUCOSE-SPECIFIC EIIA COMPONENT"/>
    <property type="match status" value="1"/>
</dbReference>
<evidence type="ECO:0000256" key="6">
    <source>
        <dbReference type="ARBA" id="ARBA00022777"/>
    </source>
</evidence>
<dbReference type="Pfam" id="PF00358">
    <property type="entry name" value="PTS_EIIA_1"/>
    <property type="match status" value="1"/>
</dbReference>
<dbReference type="InterPro" id="IPR011055">
    <property type="entry name" value="Dup_hybrid_motif"/>
</dbReference>
<evidence type="ECO:0000259" key="7">
    <source>
        <dbReference type="PROSITE" id="PS51093"/>
    </source>
</evidence>
<evidence type="ECO:0000256" key="4">
    <source>
        <dbReference type="ARBA" id="ARBA00022679"/>
    </source>
</evidence>
<dbReference type="Gene3D" id="2.70.70.10">
    <property type="entry name" value="Glucose Permease (Domain IIA)"/>
    <property type="match status" value="1"/>
</dbReference>
<evidence type="ECO:0000256" key="2">
    <source>
        <dbReference type="ARBA" id="ARBA00022448"/>
    </source>
</evidence>
<dbReference type="EMBL" id="JAGGLU010000007">
    <property type="protein sequence ID" value="MBP2058230.1"/>
    <property type="molecule type" value="Genomic_DNA"/>
</dbReference>
<keyword evidence="4" id="KW-0808">Transferase</keyword>
<reference evidence="8 9" key="1">
    <citation type="submission" date="2021-03" db="EMBL/GenBank/DDBJ databases">
        <title>Genomic Encyclopedia of Type Strains, Phase IV (KMG-IV): sequencing the most valuable type-strain genomes for metagenomic binning, comparative biology and taxonomic classification.</title>
        <authorList>
            <person name="Goeker M."/>
        </authorList>
    </citation>
    <scope>NUCLEOTIDE SEQUENCE [LARGE SCALE GENOMIC DNA]</scope>
    <source>
        <strain evidence="8 9">DSM 101872</strain>
    </source>
</reference>
<gene>
    <name evidence="8" type="ORF">J2Z60_001407</name>
</gene>
<evidence type="ECO:0000313" key="9">
    <source>
        <dbReference type="Proteomes" id="UP001519292"/>
    </source>
</evidence>
<dbReference type="RefSeq" id="WP_209686972.1">
    <property type="nucleotide sequence ID" value="NZ_JAGGLU010000007.1"/>
</dbReference>
<protein>
    <submittedName>
        <fullName evidence="8">Glucose-specific phosphotransferase system IIA component</fullName>
    </submittedName>
</protein>
<dbReference type="Proteomes" id="UP001519292">
    <property type="component" value="Unassembled WGS sequence"/>
</dbReference>
<evidence type="ECO:0000256" key="1">
    <source>
        <dbReference type="ARBA" id="ARBA00004496"/>
    </source>
</evidence>
<evidence type="ECO:0000256" key="5">
    <source>
        <dbReference type="ARBA" id="ARBA00022683"/>
    </source>
</evidence>
<keyword evidence="6" id="KW-0418">Kinase</keyword>
<organism evidence="8 9">
    <name type="scientific">Lactobacillus colini</name>
    <dbReference type="NCBI Taxonomy" id="1819254"/>
    <lineage>
        <taxon>Bacteria</taxon>
        <taxon>Bacillati</taxon>
        <taxon>Bacillota</taxon>
        <taxon>Bacilli</taxon>
        <taxon>Lactobacillales</taxon>
        <taxon>Lactobacillaceae</taxon>
        <taxon>Lactobacillus</taxon>
    </lineage>
</organism>
<feature type="domain" description="PTS EIIA type-1" evidence="7">
    <location>
        <begin position="31"/>
        <end position="139"/>
    </location>
</feature>
<accession>A0ABS4MEW4</accession>
<evidence type="ECO:0000313" key="8">
    <source>
        <dbReference type="EMBL" id="MBP2058230.1"/>
    </source>
</evidence>
<keyword evidence="5" id="KW-0598">Phosphotransferase system</keyword>
<dbReference type="InterPro" id="IPR050890">
    <property type="entry name" value="PTS_EIIA_component"/>
</dbReference>
<dbReference type="InterPro" id="IPR001127">
    <property type="entry name" value="PTS_EIIA_1_perm"/>
</dbReference>
<dbReference type="PROSITE" id="PS51093">
    <property type="entry name" value="PTS_EIIA_TYPE_1"/>
    <property type="match status" value="1"/>
</dbReference>